<dbReference type="PROSITE" id="PS51819">
    <property type="entry name" value="VOC"/>
    <property type="match status" value="1"/>
</dbReference>
<comment type="caution">
    <text evidence="2">The sequence shown here is derived from an EMBL/GenBank/DDBJ whole genome shotgun (WGS) entry which is preliminary data.</text>
</comment>
<dbReference type="EMBL" id="CAJB01000115">
    <property type="protein sequence ID" value="CCH77573.1"/>
    <property type="molecule type" value="Genomic_DNA"/>
</dbReference>
<dbReference type="GO" id="GO:0016829">
    <property type="term" value="F:lyase activity"/>
    <property type="evidence" value="ECO:0007669"/>
    <property type="project" value="UniProtKB-KW"/>
</dbReference>
<evidence type="ECO:0000313" key="2">
    <source>
        <dbReference type="EMBL" id="CCH77573.1"/>
    </source>
</evidence>
<reference evidence="2 3" key="1">
    <citation type="journal article" date="2013" name="ISME J.">
        <title>A metabolic model for members of the genus Tetrasphaera involved in enhanced biological phosphorus removal.</title>
        <authorList>
            <person name="Kristiansen R."/>
            <person name="Nguyen H.T.T."/>
            <person name="Saunders A.M."/>
            <person name="Nielsen J.L."/>
            <person name="Wimmer R."/>
            <person name="Le V.Q."/>
            <person name="McIlroy S.J."/>
            <person name="Petrovski S."/>
            <person name="Seviour R.J."/>
            <person name="Calteau A."/>
            <person name="Nielsen K.L."/>
            <person name="Nielsen P.H."/>
        </authorList>
    </citation>
    <scope>NUCLEOTIDE SEQUENCE [LARGE SCALE GENOMIC DNA]</scope>
    <source>
        <strain evidence="2 3">T1-X7</strain>
    </source>
</reference>
<keyword evidence="2" id="KW-0456">Lyase</keyword>
<dbReference type="STRING" id="1194083.BN12_2010013"/>
<dbReference type="AlphaFoldDB" id="A0A077LUM5"/>
<dbReference type="RefSeq" id="WP_048554469.1">
    <property type="nucleotide sequence ID" value="NZ_HF570958.1"/>
</dbReference>
<proteinExistence type="predicted"/>
<keyword evidence="3" id="KW-1185">Reference proteome</keyword>
<feature type="domain" description="VOC" evidence="1">
    <location>
        <begin position="4"/>
        <end position="120"/>
    </location>
</feature>
<dbReference type="SUPFAM" id="SSF54593">
    <property type="entry name" value="Glyoxalase/Bleomycin resistance protein/Dihydroxybiphenyl dioxygenase"/>
    <property type="match status" value="1"/>
</dbReference>
<dbReference type="InterPro" id="IPR037523">
    <property type="entry name" value="VOC_core"/>
</dbReference>
<gene>
    <name evidence="2" type="ORF">BN12_2010013</name>
</gene>
<dbReference type="Proteomes" id="UP000035721">
    <property type="component" value="Unassembled WGS sequence"/>
</dbReference>
<dbReference type="InterPro" id="IPR029068">
    <property type="entry name" value="Glyas_Bleomycin-R_OHBP_Dase"/>
</dbReference>
<evidence type="ECO:0000313" key="3">
    <source>
        <dbReference type="Proteomes" id="UP000035721"/>
    </source>
</evidence>
<organism evidence="2 3">
    <name type="scientific">Nostocoides japonicum T1-X7</name>
    <dbReference type="NCBI Taxonomy" id="1194083"/>
    <lineage>
        <taxon>Bacteria</taxon>
        <taxon>Bacillati</taxon>
        <taxon>Actinomycetota</taxon>
        <taxon>Actinomycetes</taxon>
        <taxon>Micrococcales</taxon>
        <taxon>Intrasporangiaceae</taxon>
        <taxon>Nostocoides</taxon>
    </lineage>
</organism>
<dbReference type="OrthoDB" id="485032at2"/>
<sequence length="124" mass="13972">MDFRIELVPINVSDVDRAKAFYASLGWTADHDERPSEDVRFVQITPPGSACSFCFGTGLGMLDEGHIQHIQVVVEDADEVLAYLRDRVHDIDCSDVKELPWGRFVHLADPDGNLWSFQQLPARS</sequence>
<accession>A0A077LUM5</accession>
<evidence type="ECO:0000259" key="1">
    <source>
        <dbReference type="PROSITE" id="PS51819"/>
    </source>
</evidence>
<protein>
    <submittedName>
        <fullName evidence="2">Lyase</fullName>
    </submittedName>
</protein>
<dbReference type="InterPro" id="IPR004360">
    <property type="entry name" value="Glyas_Fos-R_dOase_dom"/>
</dbReference>
<dbReference type="Gene3D" id="3.10.180.10">
    <property type="entry name" value="2,3-Dihydroxybiphenyl 1,2-Dioxygenase, domain 1"/>
    <property type="match status" value="1"/>
</dbReference>
<dbReference type="Pfam" id="PF00903">
    <property type="entry name" value="Glyoxalase"/>
    <property type="match status" value="1"/>
</dbReference>
<name>A0A077LUM5_9MICO</name>